<dbReference type="EMBL" id="CACRXK020000592">
    <property type="protein sequence ID" value="CAB3983238.1"/>
    <property type="molecule type" value="Genomic_DNA"/>
</dbReference>
<evidence type="ECO:0000313" key="2">
    <source>
        <dbReference type="Proteomes" id="UP001152795"/>
    </source>
</evidence>
<protein>
    <submittedName>
        <fullName evidence="1">Uncharacterized protein</fullName>
    </submittedName>
</protein>
<sequence length="102" mass="11516">MISDSDPEFYKCVSEKLGIRAVKRQNTSNILLLVYLCETKIIVDPDTGADVDLISVKDFKKIHEANPEIKKQIKKPKQKIYALNGEELQVIATIKDAKLSNN</sequence>
<dbReference type="AlphaFoldDB" id="A0A7D9HIB9"/>
<accession>A0A7D9HIB9</accession>
<organism evidence="1 2">
    <name type="scientific">Paramuricea clavata</name>
    <name type="common">Red gorgonian</name>
    <name type="synonym">Violescent sea-whip</name>
    <dbReference type="NCBI Taxonomy" id="317549"/>
    <lineage>
        <taxon>Eukaryota</taxon>
        <taxon>Metazoa</taxon>
        <taxon>Cnidaria</taxon>
        <taxon>Anthozoa</taxon>
        <taxon>Octocorallia</taxon>
        <taxon>Malacalcyonacea</taxon>
        <taxon>Plexauridae</taxon>
        <taxon>Paramuricea</taxon>
    </lineage>
</organism>
<dbReference type="Proteomes" id="UP001152795">
    <property type="component" value="Unassembled WGS sequence"/>
</dbReference>
<comment type="caution">
    <text evidence="1">The sequence shown here is derived from an EMBL/GenBank/DDBJ whole genome shotgun (WGS) entry which is preliminary data.</text>
</comment>
<evidence type="ECO:0000313" key="1">
    <source>
        <dbReference type="EMBL" id="CAB3983238.1"/>
    </source>
</evidence>
<proteinExistence type="predicted"/>
<name>A0A7D9HIB9_PARCT</name>
<keyword evidence="2" id="KW-1185">Reference proteome</keyword>
<reference evidence="1" key="1">
    <citation type="submission" date="2020-04" db="EMBL/GenBank/DDBJ databases">
        <authorList>
            <person name="Alioto T."/>
            <person name="Alioto T."/>
            <person name="Gomez Garrido J."/>
        </authorList>
    </citation>
    <scope>NUCLEOTIDE SEQUENCE</scope>
    <source>
        <strain evidence="1">A484AB</strain>
    </source>
</reference>
<gene>
    <name evidence="1" type="ORF">PACLA_8A038395</name>
</gene>